<comment type="caution">
    <text evidence="12">The sequence shown here is derived from an EMBL/GenBank/DDBJ whole genome shotgun (WGS) entry which is preliminary data.</text>
</comment>
<evidence type="ECO:0000256" key="8">
    <source>
        <dbReference type="ARBA" id="ARBA00023207"/>
    </source>
</evidence>
<evidence type="ECO:0000256" key="5">
    <source>
        <dbReference type="ARBA" id="ARBA00022989"/>
    </source>
</evidence>
<evidence type="ECO:0000256" key="2">
    <source>
        <dbReference type="ARBA" id="ARBA00005343"/>
    </source>
</evidence>
<feature type="domain" description="Syndecan/Neurexin" evidence="11">
    <location>
        <begin position="114"/>
        <end position="153"/>
    </location>
</feature>
<dbReference type="Pfam" id="PF01034">
    <property type="entry name" value="Syndecan"/>
    <property type="match status" value="1"/>
</dbReference>
<dbReference type="AlphaFoldDB" id="A0AAV8YGC9"/>
<evidence type="ECO:0000259" key="11">
    <source>
        <dbReference type="Pfam" id="PF01034"/>
    </source>
</evidence>
<keyword evidence="8" id="KW-0357">Heparan sulfate</keyword>
<name>A0AAV8YGC9_9CUCU</name>
<keyword evidence="5 10" id="KW-1133">Transmembrane helix</keyword>
<feature type="transmembrane region" description="Helical" evidence="10">
    <location>
        <begin position="121"/>
        <end position="145"/>
    </location>
</feature>
<proteinExistence type="inferred from homology"/>
<reference evidence="12" key="1">
    <citation type="journal article" date="2023" name="Insect Mol. Biol.">
        <title>Genome sequencing provides insights into the evolution of gene families encoding plant cell wall-degrading enzymes in longhorned beetles.</title>
        <authorList>
            <person name="Shin N.R."/>
            <person name="Okamura Y."/>
            <person name="Kirsch R."/>
            <person name="Pauchet Y."/>
        </authorList>
    </citation>
    <scope>NUCLEOTIDE SEQUENCE</scope>
    <source>
        <strain evidence="12">AMC_N1</strain>
    </source>
</reference>
<dbReference type="GO" id="GO:0016020">
    <property type="term" value="C:membrane"/>
    <property type="evidence" value="ECO:0007669"/>
    <property type="project" value="UniProtKB-SubCell"/>
</dbReference>
<evidence type="ECO:0000256" key="10">
    <source>
        <dbReference type="SAM" id="Phobius"/>
    </source>
</evidence>
<evidence type="ECO:0000256" key="6">
    <source>
        <dbReference type="ARBA" id="ARBA00023136"/>
    </source>
</evidence>
<keyword evidence="13" id="KW-1185">Reference proteome</keyword>
<gene>
    <name evidence="12" type="ORF">NQ318_021155</name>
</gene>
<accession>A0AAV8YGC9</accession>
<dbReference type="PANTHER" id="PTHR10915:SF1">
    <property type="entry name" value="SYNDECAN"/>
    <property type="match status" value="1"/>
</dbReference>
<keyword evidence="7" id="KW-0325">Glycoprotein</keyword>
<dbReference type="InterPro" id="IPR001050">
    <property type="entry name" value="Syndecan"/>
</dbReference>
<comment type="subcellular location">
    <subcellularLocation>
        <location evidence="1">Membrane</location>
        <topology evidence="1">Single-pass type I membrane protein</topology>
    </subcellularLocation>
</comment>
<keyword evidence="6 10" id="KW-0472">Membrane</keyword>
<sequence>MPQIDAIWIAYSNQRSSKDFNFNNDDADIEGSGYGGEVNHDLESSGSGFGSDDEDDIEPEPPQSPYVPVVNNPAPPRKTEPENDKESIEIDSVPSATEDSSVTMNKKSEDRPTSFFAQPGILAAVIGGAVVGLLCAILVVMFIVYRMRKKRRGIVRIRRAQTVPQLEFV</sequence>
<dbReference type="EMBL" id="JAPWTK010000102">
    <property type="protein sequence ID" value="KAJ8950298.1"/>
    <property type="molecule type" value="Genomic_DNA"/>
</dbReference>
<keyword evidence="4" id="KW-0654">Proteoglycan</keyword>
<comment type="similarity">
    <text evidence="2">Belongs to the syndecan proteoglycan family.</text>
</comment>
<evidence type="ECO:0000256" key="1">
    <source>
        <dbReference type="ARBA" id="ARBA00004479"/>
    </source>
</evidence>
<feature type="compositionally biased region" description="Basic and acidic residues" evidence="9">
    <location>
        <begin position="77"/>
        <end position="88"/>
    </location>
</feature>
<organism evidence="12 13">
    <name type="scientific">Aromia moschata</name>
    <dbReference type="NCBI Taxonomy" id="1265417"/>
    <lineage>
        <taxon>Eukaryota</taxon>
        <taxon>Metazoa</taxon>
        <taxon>Ecdysozoa</taxon>
        <taxon>Arthropoda</taxon>
        <taxon>Hexapoda</taxon>
        <taxon>Insecta</taxon>
        <taxon>Pterygota</taxon>
        <taxon>Neoptera</taxon>
        <taxon>Endopterygota</taxon>
        <taxon>Coleoptera</taxon>
        <taxon>Polyphaga</taxon>
        <taxon>Cucujiformia</taxon>
        <taxon>Chrysomeloidea</taxon>
        <taxon>Cerambycidae</taxon>
        <taxon>Cerambycinae</taxon>
        <taxon>Callichromatini</taxon>
        <taxon>Aromia</taxon>
    </lineage>
</organism>
<protein>
    <recommendedName>
        <fullName evidence="11">Syndecan/Neurexin domain-containing protein</fullName>
    </recommendedName>
</protein>
<evidence type="ECO:0000313" key="13">
    <source>
        <dbReference type="Proteomes" id="UP001162162"/>
    </source>
</evidence>
<evidence type="ECO:0000256" key="7">
    <source>
        <dbReference type="ARBA" id="ARBA00023180"/>
    </source>
</evidence>
<dbReference type="GO" id="GO:0016477">
    <property type="term" value="P:cell migration"/>
    <property type="evidence" value="ECO:0007669"/>
    <property type="project" value="TreeGrafter"/>
</dbReference>
<feature type="compositionally biased region" description="Polar residues" evidence="9">
    <location>
        <begin position="94"/>
        <end position="105"/>
    </location>
</feature>
<dbReference type="InterPro" id="IPR027789">
    <property type="entry name" value="Syndecan/Neurexin_dom"/>
</dbReference>
<dbReference type="Proteomes" id="UP001162162">
    <property type="component" value="Unassembled WGS sequence"/>
</dbReference>
<evidence type="ECO:0000256" key="9">
    <source>
        <dbReference type="SAM" id="MobiDB-lite"/>
    </source>
</evidence>
<keyword evidence="3 10" id="KW-0812">Transmembrane</keyword>
<dbReference type="GO" id="GO:0009986">
    <property type="term" value="C:cell surface"/>
    <property type="evidence" value="ECO:0007669"/>
    <property type="project" value="TreeGrafter"/>
</dbReference>
<evidence type="ECO:0000313" key="12">
    <source>
        <dbReference type="EMBL" id="KAJ8950298.1"/>
    </source>
</evidence>
<feature type="region of interest" description="Disordered" evidence="9">
    <location>
        <begin position="15"/>
        <end position="113"/>
    </location>
</feature>
<evidence type="ECO:0000256" key="4">
    <source>
        <dbReference type="ARBA" id="ARBA00022974"/>
    </source>
</evidence>
<dbReference type="PANTHER" id="PTHR10915">
    <property type="entry name" value="SYNDECAN"/>
    <property type="match status" value="1"/>
</dbReference>
<feature type="compositionally biased region" description="Polar residues" evidence="9">
    <location>
        <begin position="15"/>
        <end position="24"/>
    </location>
</feature>
<evidence type="ECO:0000256" key="3">
    <source>
        <dbReference type="ARBA" id="ARBA00022692"/>
    </source>
</evidence>